<evidence type="ECO:0000259" key="6">
    <source>
        <dbReference type="Pfam" id="PF08545"/>
    </source>
</evidence>
<gene>
    <name evidence="7" type="ORF">GCM10009863_34120</name>
</gene>
<dbReference type="EMBL" id="BAAARJ010000010">
    <property type="protein sequence ID" value="GAA2617407.1"/>
    <property type="molecule type" value="Genomic_DNA"/>
</dbReference>
<dbReference type="PANTHER" id="PTHR34069">
    <property type="entry name" value="3-OXOACYL-[ACYL-CARRIER-PROTEIN] SYNTHASE 3"/>
    <property type="match status" value="1"/>
</dbReference>
<evidence type="ECO:0000313" key="7">
    <source>
        <dbReference type="EMBL" id="GAA2617407.1"/>
    </source>
</evidence>
<dbReference type="InterPro" id="IPR013747">
    <property type="entry name" value="ACP_syn_III_C"/>
</dbReference>
<dbReference type="InterPro" id="IPR016039">
    <property type="entry name" value="Thiolase-like"/>
</dbReference>
<dbReference type="PANTHER" id="PTHR34069:SF2">
    <property type="entry name" value="BETA-KETOACYL-[ACYL-CARRIER-PROTEIN] SYNTHASE III"/>
    <property type="match status" value="1"/>
</dbReference>
<feature type="domain" description="Beta-ketoacyl-[acyl-carrier-protein] synthase III C-terminal" evidence="5">
    <location>
        <begin position="277"/>
        <end position="366"/>
    </location>
</feature>
<feature type="region of interest" description="Disordered" evidence="4">
    <location>
        <begin position="1"/>
        <end position="42"/>
    </location>
</feature>
<evidence type="ECO:0000313" key="8">
    <source>
        <dbReference type="Proteomes" id="UP001501447"/>
    </source>
</evidence>
<reference evidence="8" key="1">
    <citation type="journal article" date="2019" name="Int. J. Syst. Evol. Microbiol.">
        <title>The Global Catalogue of Microorganisms (GCM) 10K type strain sequencing project: providing services to taxonomists for standard genome sequencing and annotation.</title>
        <authorList>
            <consortium name="The Broad Institute Genomics Platform"/>
            <consortium name="The Broad Institute Genome Sequencing Center for Infectious Disease"/>
            <person name="Wu L."/>
            <person name="Ma J."/>
        </authorList>
    </citation>
    <scope>NUCLEOTIDE SEQUENCE [LARGE SCALE GENOMIC DNA]</scope>
    <source>
        <strain evidence="8">JCM 16373</strain>
    </source>
</reference>
<accession>A0ABP6CEU8</accession>
<feature type="domain" description="Beta-ketoacyl-[acyl-carrier-protein] synthase III N-terminal" evidence="6">
    <location>
        <begin position="146"/>
        <end position="225"/>
    </location>
</feature>
<dbReference type="SUPFAM" id="SSF53901">
    <property type="entry name" value="Thiolase-like"/>
    <property type="match status" value="1"/>
</dbReference>
<dbReference type="Pfam" id="PF08541">
    <property type="entry name" value="ACP_syn_III_C"/>
    <property type="match status" value="1"/>
</dbReference>
<dbReference type="Gene3D" id="3.40.47.10">
    <property type="match status" value="1"/>
</dbReference>
<keyword evidence="2" id="KW-0808">Transferase</keyword>
<evidence type="ECO:0000256" key="1">
    <source>
        <dbReference type="ARBA" id="ARBA00022490"/>
    </source>
</evidence>
<comment type="caution">
    <text evidence="7">The sequence shown here is derived from an EMBL/GenBank/DDBJ whole genome shotgun (WGS) entry which is preliminary data.</text>
</comment>
<name>A0ABP6CEU8_9ACTN</name>
<dbReference type="Proteomes" id="UP001501447">
    <property type="component" value="Unassembled WGS sequence"/>
</dbReference>
<feature type="compositionally biased region" description="Low complexity" evidence="4">
    <location>
        <begin position="28"/>
        <end position="38"/>
    </location>
</feature>
<evidence type="ECO:0000256" key="4">
    <source>
        <dbReference type="SAM" id="MobiDB-lite"/>
    </source>
</evidence>
<dbReference type="CDD" id="cd00830">
    <property type="entry name" value="KAS_III"/>
    <property type="match status" value="1"/>
</dbReference>
<dbReference type="Pfam" id="PF08545">
    <property type="entry name" value="ACP_syn_III"/>
    <property type="match status" value="1"/>
</dbReference>
<feature type="compositionally biased region" description="Pro residues" evidence="4">
    <location>
        <begin position="7"/>
        <end position="27"/>
    </location>
</feature>
<keyword evidence="8" id="KW-1185">Reference proteome</keyword>
<sequence length="386" mass="39215">MNGTFPPDLPSEPAPPAVPTPASPPSSAPAAPRASAAPEGSGIGVLGMGTYLPARQRSNEEVAAAAGVSPAWISQRTGVHTRHAAAPDEAASDMAAAAVRSAVAAAGLDAGQLDLLVLATSTPDELGPATACRVQALTKARNAVAFDVSAACSGWLFGARVAHDLLRGDTGARYAAVVGVEAYSKFLDPADRGTAVLFADGAAAAVLGPVPAGEGFADFRLGSDGVLADNVLIPAGGSRTPAGTGTVAEGRHTIRMDGRAVRDFIVEMFPRIVSESLTRNRLRMADIEAFIVHQPNPRLLRSVGTELGVPPGRLPIVADEVGNIGAASTPYALATSAVNGPLRQGDRLLLAAIGAGMTWGSALLTWSGAPVIRTAPTADPLQRSTR</sequence>
<dbReference type="NCBIfam" id="NF006829">
    <property type="entry name" value="PRK09352.1"/>
    <property type="match status" value="1"/>
</dbReference>
<proteinExistence type="predicted"/>
<keyword evidence="1" id="KW-0963">Cytoplasm</keyword>
<evidence type="ECO:0000259" key="5">
    <source>
        <dbReference type="Pfam" id="PF08541"/>
    </source>
</evidence>
<evidence type="ECO:0000256" key="3">
    <source>
        <dbReference type="ARBA" id="ARBA00023315"/>
    </source>
</evidence>
<keyword evidence="3" id="KW-0012">Acyltransferase</keyword>
<protein>
    <submittedName>
        <fullName evidence="7">Ketoacyl-ACP synthase III</fullName>
    </submittedName>
</protein>
<organism evidence="7 8">
    <name type="scientific">Streptomyces axinellae</name>
    <dbReference type="NCBI Taxonomy" id="552788"/>
    <lineage>
        <taxon>Bacteria</taxon>
        <taxon>Bacillati</taxon>
        <taxon>Actinomycetota</taxon>
        <taxon>Actinomycetes</taxon>
        <taxon>Kitasatosporales</taxon>
        <taxon>Streptomycetaceae</taxon>
        <taxon>Streptomyces</taxon>
    </lineage>
</organism>
<dbReference type="InterPro" id="IPR013751">
    <property type="entry name" value="ACP_syn_III_N"/>
</dbReference>
<evidence type="ECO:0000256" key="2">
    <source>
        <dbReference type="ARBA" id="ARBA00022679"/>
    </source>
</evidence>